<gene>
    <name evidence="1" type="ORF">L2E82_32332</name>
</gene>
<organism evidence="1 2">
    <name type="scientific">Cichorium intybus</name>
    <name type="common">Chicory</name>
    <dbReference type="NCBI Taxonomy" id="13427"/>
    <lineage>
        <taxon>Eukaryota</taxon>
        <taxon>Viridiplantae</taxon>
        <taxon>Streptophyta</taxon>
        <taxon>Embryophyta</taxon>
        <taxon>Tracheophyta</taxon>
        <taxon>Spermatophyta</taxon>
        <taxon>Magnoliopsida</taxon>
        <taxon>eudicotyledons</taxon>
        <taxon>Gunneridae</taxon>
        <taxon>Pentapetalae</taxon>
        <taxon>asterids</taxon>
        <taxon>campanulids</taxon>
        <taxon>Asterales</taxon>
        <taxon>Asteraceae</taxon>
        <taxon>Cichorioideae</taxon>
        <taxon>Cichorieae</taxon>
        <taxon>Cichoriinae</taxon>
        <taxon>Cichorium</taxon>
    </lineage>
</organism>
<dbReference type="Proteomes" id="UP001055811">
    <property type="component" value="Linkage Group LG06"/>
</dbReference>
<evidence type="ECO:0000313" key="1">
    <source>
        <dbReference type="EMBL" id="KAI3721323.1"/>
    </source>
</evidence>
<proteinExistence type="predicted"/>
<protein>
    <submittedName>
        <fullName evidence="1">Uncharacterized protein</fullName>
    </submittedName>
</protein>
<keyword evidence="2" id="KW-1185">Reference proteome</keyword>
<sequence length="231" mass="25834">MSITAGNTPTGPAFPCGDGGHLDPAPPSSLPYRLVSDDDISQSAHLSQRVAEPISGVKEADCPFADHQFHLLFLAQGSLLPKSGQDGDIYLPYDNLHGILIKNWAGPNWSRRGFIDELIMAKIDKTLKFLIWVVIVIIYVLLKSSQRNLPAQFLIPKFKKGSRIVIQTLNLDIGESNASLQWSQRRIVPVCYESDPLEEREKDYVRSQEYKYCMNRLSLGESLDGVRGSFD</sequence>
<reference evidence="2" key="1">
    <citation type="journal article" date="2022" name="Mol. Ecol. Resour.">
        <title>The genomes of chicory, endive, great burdock and yacon provide insights into Asteraceae palaeo-polyploidization history and plant inulin production.</title>
        <authorList>
            <person name="Fan W."/>
            <person name="Wang S."/>
            <person name="Wang H."/>
            <person name="Wang A."/>
            <person name="Jiang F."/>
            <person name="Liu H."/>
            <person name="Zhao H."/>
            <person name="Xu D."/>
            <person name="Zhang Y."/>
        </authorList>
    </citation>
    <scope>NUCLEOTIDE SEQUENCE [LARGE SCALE GENOMIC DNA]</scope>
    <source>
        <strain evidence="2">cv. Punajuju</strain>
    </source>
</reference>
<accession>A0ACB9BI90</accession>
<reference evidence="1 2" key="2">
    <citation type="journal article" date="2022" name="Mol. Ecol. Resour.">
        <title>The genomes of chicory, endive, great burdock and yacon provide insights into Asteraceae paleo-polyploidization history and plant inulin production.</title>
        <authorList>
            <person name="Fan W."/>
            <person name="Wang S."/>
            <person name="Wang H."/>
            <person name="Wang A."/>
            <person name="Jiang F."/>
            <person name="Liu H."/>
            <person name="Zhao H."/>
            <person name="Xu D."/>
            <person name="Zhang Y."/>
        </authorList>
    </citation>
    <scope>NUCLEOTIDE SEQUENCE [LARGE SCALE GENOMIC DNA]</scope>
    <source>
        <strain evidence="2">cv. Punajuju</strain>
        <tissue evidence="1">Leaves</tissue>
    </source>
</reference>
<comment type="caution">
    <text evidence="1">The sequence shown here is derived from an EMBL/GenBank/DDBJ whole genome shotgun (WGS) entry which is preliminary data.</text>
</comment>
<evidence type="ECO:0000313" key="2">
    <source>
        <dbReference type="Proteomes" id="UP001055811"/>
    </source>
</evidence>
<dbReference type="EMBL" id="CM042014">
    <property type="protein sequence ID" value="KAI3721323.1"/>
    <property type="molecule type" value="Genomic_DNA"/>
</dbReference>
<name>A0ACB9BI90_CICIN</name>